<proteinExistence type="inferred from homology"/>
<dbReference type="InterPro" id="IPR042203">
    <property type="entry name" value="Leu/Phe-tRNA_Trfase_C"/>
</dbReference>
<evidence type="ECO:0000256" key="15">
    <source>
        <dbReference type="HAMAP-Rule" id="MF_00688"/>
    </source>
</evidence>
<dbReference type="HAMAP" id="MF_00688">
    <property type="entry name" value="Leu_Phe_trans"/>
    <property type="match status" value="1"/>
</dbReference>
<evidence type="ECO:0000313" key="18">
    <source>
        <dbReference type="Proteomes" id="UP000672009"/>
    </source>
</evidence>
<evidence type="ECO:0000256" key="7">
    <source>
        <dbReference type="ARBA" id="ARBA00051538"/>
    </source>
</evidence>
<dbReference type="Pfam" id="PF03588">
    <property type="entry name" value="Leu_Phe_trans"/>
    <property type="match status" value="1"/>
</dbReference>
<dbReference type="Gene3D" id="3.30.70.3550">
    <property type="entry name" value="Leucyl/phenylalanyl-tRNA-protein transferase, N-terminal domain"/>
    <property type="match status" value="1"/>
</dbReference>
<dbReference type="RefSeq" id="WP_210219821.1">
    <property type="nucleotide sequence ID" value="NZ_CP072793.1"/>
</dbReference>
<evidence type="ECO:0000256" key="9">
    <source>
        <dbReference type="ARBA" id="ARBA00061535"/>
    </source>
</evidence>
<dbReference type="InterPro" id="IPR004616">
    <property type="entry name" value="Leu/Phe-tRNA_Trfase"/>
</dbReference>
<dbReference type="NCBIfam" id="TIGR00667">
    <property type="entry name" value="aat"/>
    <property type="match status" value="1"/>
</dbReference>
<evidence type="ECO:0000256" key="12">
    <source>
        <dbReference type="ARBA" id="ARBA00077136"/>
    </source>
</evidence>
<evidence type="ECO:0000256" key="3">
    <source>
        <dbReference type="ARBA" id="ARBA00022679"/>
    </source>
</evidence>
<dbReference type="InterPro" id="IPR042221">
    <property type="entry name" value="Leu/Phe-tRNA_Trfase_N"/>
</dbReference>
<feature type="region of interest" description="Disordered" evidence="16">
    <location>
        <begin position="228"/>
        <end position="248"/>
    </location>
</feature>
<evidence type="ECO:0000313" key="17">
    <source>
        <dbReference type="EMBL" id="QTR54326.1"/>
    </source>
</evidence>
<dbReference type="GO" id="GO:0008914">
    <property type="term" value="F:leucyl-tRNA--protein transferase activity"/>
    <property type="evidence" value="ECO:0007669"/>
    <property type="project" value="UniProtKB-UniRule"/>
</dbReference>
<dbReference type="Gene3D" id="3.40.630.70">
    <property type="entry name" value="Leucyl/phenylalanyl-tRNA-protein transferase, C-terminal domain"/>
    <property type="match status" value="1"/>
</dbReference>
<dbReference type="EMBL" id="CP072793">
    <property type="protein sequence ID" value="QTR54326.1"/>
    <property type="molecule type" value="Genomic_DNA"/>
</dbReference>
<dbReference type="GO" id="GO:0030163">
    <property type="term" value="P:protein catabolic process"/>
    <property type="evidence" value="ECO:0007669"/>
    <property type="project" value="UniProtKB-UniRule"/>
</dbReference>
<evidence type="ECO:0000256" key="1">
    <source>
        <dbReference type="ARBA" id="ARBA00004496"/>
    </source>
</evidence>
<evidence type="ECO:0000256" key="4">
    <source>
        <dbReference type="ARBA" id="ARBA00023315"/>
    </source>
</evidence>
<sequence length="248" mass="28196">MTQPLSLTLLNNNWSEEPFPPVELAWEEPNGLLAVGGDLSIKRLLNAYRNGIFPWFGPREPIYWWSPSPRTVLFPQHIRITRSLRKSLRNKGYRITFDTCFSEVVQACAAPRSYTSGTWITNEMHTAYCRLHAADVAHSVEVWNSTGELVGGLYGVSVGGIFSGESMFSREPDTSKIAMVALAYHLQRWGFRVIDCQIENPHLMSMGAENIPREDYLALLRANAQHQPPREWATDTQMDLSRWEPLTS</sequence>
<evidence type="ECO:0000256" key="5">
    <source>
        <dbReference type="ARBA" id="ARBA00050607"/>
    </source>
</evidence>
<comment type="catalytic activity">
    <reaction evidence="5 15">
        <text>L-phenylalanyl-tRNA(Phe) + an N-terminal L-alpha-aminoacyl-[protein] = an N-terminal L-phenylalanyl-L-alpha-aminoacyl-[protein] + tRNA(Phe)</text>
        <dbReference type="Rhea" id="RHEA:43632"/>
        <dbReference type="Rhea" id="RHEA-COMP:9668"/>
        <dbReference type="Rhea" id="RHEA-COMP:9699"/>
        <dbReference type="Rhea" id="RHEA-COMP:10636"/>
        <dbReference type="Rhea" id="RHEA-COMP:10637"/>
        <dbReference type="ChEBI" id="CHEBI:78442"/>
        <dbReference type="ChEBI" id="CHEBI:78531"/>
        <dbReference type="ChEBI" id="CHEBI:78597"/>
        <dbReference type="ChEBI" id="CHEBI:83561"/>
        <dbReference type="EC" id="2.3.2.6"/>
    </reaction>
</comment>
<evidence type="ECO:0000256" key="13">
    <source>
        <dbReference type="ARBA" id="ARBA00077165"/>
    </source>
</evidence>
<protein>
    <recommendedName>
        <fullName evidence="11 15">Leucyl/phenylalanyl-tRNA--protein transferase</fullName>
        <ecNumber evidence="10 15">2.3.2.6</ecNumber>
    </recommendedName>
    <alternativeName>
        <fullName evidence="12 15">L/F-transferase</fullName>
    </alternativeName>
    <alternativeName>
        <fullName evidence="13 15">Leucyltransferase</fullName>
    </alternativeName>
    <alternativeName>
        <fullName evidence="14 15">Phenyalanyltransferase</fullName>
    </alternativeName>
</protein>
<comment type="function">
    <text evidence="8 15">Functions in the N-end rule pathway of protein degradation where it conjugates Leu, Phe and, less efficiently, Met from aminoacyl-tRNAs to the N-termini of proteins containing an N-terminal arginine or lysine.</text>
</comment>
<keyword evidence="4 15" id="KW-0012">Acyltransferase</keyword>
<accession>A0A975FAC6</accession>
<evidence type="ECO:0000256" key="10">
    <source>
        <dbReference type="ARBA" id="ARBA00066767"/>
    </source>
</evidence>
<evidence type="ECO:0000256" key="2">
    <source>
        <dbReference type="ARBA" id="ARBA00022490"/>
    </source>
</evidence>
<comment type="catalytic activity">
    <reaction evidence="7 15">
        <text>N-terminal L-lysyl-[protein] + L-leucyl-tRNA(Leu) = N-terminal L-leucyl-L-lysyl-[protein] + tRNA(Leu) + H(+)</text>
        <dbReference type="Rhea" id="RHEA:12340"/>
        <dbReference type="Rhea" id="RHEA-COMP:9613"/>
        <dbReference type="Rhea" id="RHEA-COMP:9622"/>
        <dbReference type="Rhea" id="RHEA-COMP:12670"/>
        <dbReference type="Rhea" id="RHEA-COMP:12671"/>
        <dbReference type="ChEBI" id="CHEBI:15378"/>
        <dbReference type="ChEBI" id="CHEBI:65249"/>
        <dbReference type="ChEBI" id="CHEBI:78442"/>
        <dbReference type="ChEBI" id="CHEBI:78494"/>
        <dbReference type="ChEBI" id="CHEBI:133043"/>
        <dbReference type="EC" id="2.3.2.6"/>
    </reaction>
</comment>
<evidence type="ECO:0000256" key="16">
    <source>
        <dbReference type="SAM" id="MobiDB-lite"/>
    </source>
</evidence>
<dbReference type="GO" id="GO:0005737">
    <property type="term" value="C:cytoplasm"/>
    <property type="evidence" value="ECO:0007669"/>
    <property type="project" value="UniProtKB-SubCell"/>
</dbReference>
<comment type="catalytic activity">
    <reaction evidence="6 15">
        <text>N-terminal L-arginyl-[protein] + L-leucyl-tRNA(Leu) = N-terminal L-leucyl-L-arginyl-[protein] + tRNA(Leu) + H(+)</text>
        <dbReference type="Rhea" id="RHEA:50416"/>
        <dbReference type="Rhea" id="RHEA-COMP:9613"/>
        <dbReference type="Rhea" id="RHEA-COMP:9622"/>
        <dbReference type="Rhea" id="RHEA-COMP:12672"/>
        <dbReference type="Rhea" id="RHEA-COMP:12673"/>
        <dbReference type="ChEBI" id="CHEBI:15378"/>
        <dbReference type="ChEBI" id="CHEBI:64719"/>
        <dbReference type="ChEBI" id="CHEBI:78442"/>
        <dbReference type="ChEBI" id="CHEBI:78494"/>
        <dbReference type="ChEBI" id="CHEBI:133044"/>
        <dbReference type="EC" id="2.3.2.6"/>
    </reaction>
</comment>
<dbReference type="InterPro" id="IPR016181">
    <property type="entry name" value="Acyl_CoA_acyltransferase"/>
</dbReference>
<dbReference type="KEGG" id="tun:J9260_04315"/>
<dbReference type="SUPFAM" id="SSF55729">
    <property type="entry name" value="Acyl-CoA N-acyltransferases (Nat)"/>
    <property type="match status" value="1"/>
</dbReference>
<dbReference type="Proteomes" id="UP000672009">
    <property type="component" value="Chromosome"/>
</dbReference>
<keyword evidence="18" id="KW-1185">Reference proteome</keyword>
<name>A0A975FAC6_9GAMM</name>
<organism evidence="17 18">
    <name type="scientific">Thiothrix unzii</name>
    <dbReference type="NCBI Taxonomy" id="111769"/>
    <lineage>
        <taxon>Bacteria</taxon>
        <taxon>Pseudomonadati</taxon>
        <taxon>Pseudomonadota</taxon>
        <taxon>Gammaproteobacteria</taxon>
        <taxon>Thiotrichales</taxon>
        <taxon>Thiotrichaceae</taxon>
        <taxon>Thiothrix</taxon>
    </lineage>
</organism>
<reference evidence="17" key="1">
    <citation type="submission" date="2021-04" db="EMBL/GenBank/DDBJ databases">
        <title>Genomics, taxonomy and metabolism of representatives of sulfur bacteria of the genus Thiothrix: Thiothrix fructosivorans QT, Thiothrix unzii A1T and three new species, Thiothrix subterranea sp. nov., Thiothrix litoralis sp. nov. and 'Candidatus Thiothrix anitrata' sp. nov.</title>
        <authorList>
            <person name="Ravin N.V."/>
            <person name="Smolyakov D."/>
            <person name="Rudenko T.S."/>
            <person name="Mardanov A.V."/>
            <person name="Beletsky A.V."/>
            <person name="Markov N.D."/>
            <person name="Fomenkov A.I."/>
            <person name="Roberts R.J."/>
            <person name="Karnachuk O.V."/>
            <person name="Novikov A."/>
            <person name="Grabovich M.Y."/>
        </authorList>
    </citation>
    <scope>NUCLEOTIDE SEQUENCE</scope>
    <source>
        <strain evidence="17">A1</strain>
    </source>
</reference>
<dbReference type="PANTHER" id="PTHR30098:SF2">
    <property type="entry name" value="LEUCYL_PHENYLALANYL-TRNA--PROTEIN TRANSFERASE"/>
    <property type="match status" value="1"/>
</dbReference>
<dbReference type="PANTHER" id="PTHR30098">
    <property type="entry name" value="LEUCYL/PHENYLALANYL-TRNA--PROTEIN TRANSFERASE"/>
    <property type="match status" value="1"/>
</dbReference>
<gene>
    <name evidence="15" type="primary">aat</name>
    <name evidence="17" type="ORF">J9260_04315</name>
</gene>
<dbReference type="AlphaFoldDB" id="A0A975FAC6"/>
<evidence type="ECO:0000256" key="8">
    <source>
        <dbReference type="ARBA" id="ARBA00054043"/>
    </source>
</evidence>
<keyword evidence="2 15" id="KW-0963">Cytoplasm</keyword>
<keyword evidence="3 15" id="KW-0808">Transferase</keyword>
<evidence type="ECO:0000256" key="14">
    <source>
        <dbReference type="ARBA" id="ARBA00083640"/>
    </source>
</evidence>
<dbReference type="FunFam" id="3.30.70.3550:FF:000001">
    <property type="entry name" value="Leucyl/phenylalanyl-tRNA--protein transferase"/>
    <property type="match status" value="1"/>
</dbReference>
<evidence type="ECO:0000256" key="6">
    <source>
        <dbReference type="ARBA" id="ARBA00050652"/>
    </source>
</evidence>
<comment type="similarity">
    <text evidence="9 15">Belongs to the L/F-transferase family.</text>
</comment>
<dbReference type="EC" id="2.3.2.6" evidence="10 15"/>
<evidence type="ECO:0000256" key="11">
    <source>
        <dbReference type="ARBA" id="ARBA00074372"/>
    </source>
</evidence>
<comment type="subcellular location">
    <subcellularLocation>
        <location evidence="1 15">Cytoplasm</location>
    </subcellularLocation>
</comment>